<feature type="domain" description="Nudix hydrolase" evidence="2">
    <location>
        <begin position="17"/>
        <end position="166"/>
    </location>
</feature>
<dbReference type="InterPro" id="IPR032582">
    <property type="entry name" value="DUF4916"/>
</dbReference>
<dbReference type="InterPro" id="IPR015797">
    <property type="entry name" value="NUDIX_hydrolase-like_dom_sf"/>
</dbReference>
<evidence type="ECO:0000256" key="1">
    <source>
        <dbReference type="ARBA" id="ARBA00005582"/>
    </source>
</evidence>
<name>A0ABP4W847_9ACTN</name>
<comment type="caution">
    <text evidence="3">The sequence shown here is derived from an EMBL/GenBank/DDBJ whole genome shotgun (WGS) entry which is preliminary data.</text>
</comment>
<comment type="similarity">
    <text evidence="1">Belongs to the Nudix hydrolase family.</text>
</comment>
<dbReference type="InterPro" id="IPR000086">
    <property type="entry name" value="NUDIX_hydrolase_dom"/>
</dbReference>
<accession>A0ABP4W847</accession>
<dbReference type="Gene3D" id="3.90.79.10">
    <property type="entry name" value="Nucleoside Triphosphate Pyrophosphohydrolase"/>
    <property type="match status" value="1"/>
</dbReference>
<dbReference type="PANTHER" id="PTHR43736">
    <property type="entry name" value="ADP-RIBOSE PYROPHOSPHATASE"/>
    <property type="match status" value="1"/>
</dbReference>
<dbReference type="Proteomes" id="UP001501057">
    <property type="component" value="Unassembled WGS sequence"/>
</dbReference>
<organism evidence="3 4">
    <name type="scientific">Aeromicrobium alkaliterrae</name>
    <dbReference type="NCBI Taxonomy" id="302168"/>
    <lineage>
        <taxon>Bacteria</taxon>
        <taxon>Bacillati</taxon>
        <taxon>Actinomycetota</taxon>
        <taxon>Actinomycetes</taxon>
        <taxon>Propionibacteriales</taxon>
        <taxon>Nocardioidaceae</taxon>
        <taxon>Aeromicrobium</taxon>
    </lineage>
</organism>
<protein>
    <recommendedName>
        <fullName evidence="2">Nudix hydrolase domain-containing protein</fullName>
    </recommendedName>
</protein>
<dbReference type="SUPFAM" id="SSF55811">
    <property type="entry name" value="Nudix"/>
    <property type="match status" value="1"/>
</dbReference>
<dbReference type="PANTHER" id="PTHR43736:SF1">
    <property type="entry name" value="DIHYDRONEOPTERIN TRIPHOSPHATE DIPHOSPHATASE"/>
    <property type="match status" value="1"/>
</dbReference>
<keyword evidence="4" id="KW-1185">Reference proteome</keyword>
<sequence length="171" mass="18692">MSGPLDAELWARVQESVPILCVDVVPFRRGETGLEVGLIRRTFADTADEVWCHVGGRVQHGETTDEALARHLRETFVLPDELTDLGTDPQPHHVMQWFPGDLRRGPTYGDDPRKHALSLCFALDLGAELTTRTGGEGTDVQWFSPTGLESADLWPGTQHLVTATLAGAALP</sequence>
<dbReference type="Pfam" id="PF16262">
    <property type="entry name" value="DUF4916"/>
    <property type="match status" value="1"/>
</dbReference>
<dbReference type="EMBL" id="BAAAME010000005">
    <property type="protein sequence ID" value="GAA1747744.1"/>
    <property type="molecule type" value="Genomic_DNA"/>
</dbReference>
<dbReference type="PROSITE" id="PS51462">
    <property type="entry name" value="NUDIX"/>
    <property type="match status" value="1"/>
</dbReference>
<evidence type="ECO:0000313" key="4">
    <source>
        <dbReference type="Proteomes" id="UP001501057"/>
    </source>
</evidence>
<evidence type="ECO:0000259" key="2">
    <source>
        <dbReference type="PROSITE" id="PS51462"/>
    </source>
</evidence>
<proteinExistence type="inferred from homology"/>
<reference evidence="4" key="1">
    <citation type="journal article" date="2019" name="Int. J. Syst. Evol. Microbiol.">
        <title>The Global Catalogue of Microorganisms (GCM) 10K type strain sequencing project: providing services to taxonomists for standard genome sequencing and annotation.</title>
        <authorList>
            <consortium name="The Broad Institute Genomics Platform"/>
            <consortium name="The Broad Institute Genome Sequencing Center for Infectious Disease"/>
            <person name="Wu L."/>
            <person name="Ma J."/>
        </authorList>
    </citation>
    <scope>NUCLEOTIDE SEQUENCE [LARGE SCALE GENOMIC DNA]</scope>
    <source>
        <strain evidence="4">JCM 13518</strain>
    </source>
</reference>
<evidence type="ECO:0000313" key="3">
    <source>
        <dbReference type="EMBL" id="GAA1747744.1"/>
    </source>
</evidence>
<dbReference type="RefSeq" id="WP_344203015.1">
    <property type="nucleotide sequence ID" value="NZ_BAAAME010000005.1"/>
</dbReference>
<gene>
    <name evidence="3" type="ORF">GCM10009710_29760</name>
</gene>